<feature type="transmembrane region" description="Helical" evidence="17">
    <location>
        <begin position="512"/>
        <end position="530"/>
    </location>
</feature>
<dbReference type="InterPro" id="IPR004842">
    <property type="entry name" value="SLC12A_fam"/>
</dbReference>
<feature type="transmembrane region" description="Helical" evidence="17">
    <location>
        <begin position="426"/>
        <end position="446"/>
    </location>
</feature>
<comment type="similarity">
    <text evidence="14">Belongs to the SLC12A transporter family. K/Cl co-transporter subfamily.</text>
</comment>
<evidence type="ECO:0000256" key="10">
    <source>
        <dbReference type="ARBA" id="ARBA00023065"/>
    </source>
</evidence>
<evidence type="ECO:0000256" key="9">
    <source>
        <dbReference type="ARBA" id="ARBA00022989"/>
    </source>
</evidence>
<evidence type="ECO:0000256" key="7">
    <source>
        <dbReference type="ARBA" id="ARBA00022847"/>
    </source>
</evidence>
<keyword evidence="6 17" id="KW-0812">Transmembrane</keyword>
<sequence>MTINVPVYGTALQKGSGSSLPLIGPACFRGHPSQRPWLSVWGTTIVIIIFGVCLCAITCVCVCTGDGVPKENSPFINSTDNDKGNSYDGTNMALFEEEMDSNPMVSSLLNKVANYTNLTQGAQEHEDTEDFRPQVSFSPQMGTFMGVYLPCLQNILGVILFLRLTWIVGTAGILESLVIVGLCCSCTMLTAISMSAIATNGVVPAGGSYYMISRSLGPEFGGAVGLCFYLGTTFAGSMYILGTIEILLTYIVPKAAIFIAERKEDEADALLNNMRVYGTCCLAMMAVVVFVGVKYVNKLALVFLACVILSILAIYAGVIKTIFEPPDFPVCMLGNRTLQNQHFDKCLKTDFIENMTVTTKLWRLFCDGPELNATCNDYFFNNNVTQVQGIPGLTSGVISGWSTDTVLFKKGDPTQDLYMPYVVNDITTFFTLLVGIYFPSVTGIMAGSNRSGDLRDAQKSIPIGTILAITTTSIIYISCVVLFGACIEGVLLRDKFGDSVKGNLVIGTLSWPSPWVIVIGSFFSCCGAGLQSLTGAPRLLQAIARDGIVPFLQVFGHGKANGEPTWALLLTAGICEIGILIASLDSVAPILSMFFLMCYLFVNLACAVQTLLRTPNWRPRFKYYHWTLSFLGMSLCLALMFISSWYYAIVAMAIAGCIYKYIEYRGAEKEWGDGIRGLSLNAARYALIRLEEAPPHTKNWRPQLLVLLNLDSDHGVKHPRLLSFCTQLKAGKGLTIVGSVLEGTYLTKETEAKKTEQNIKSHMSAERTKGFCHVVVSSNLRDGVSHLIQSAGLGGMKHNTVLMAWPGTWRQSNDPVSWRNFIETVRETTAAHQALLVAKNIDSFPTNQDRLGEGTIDVWWVVHDGGMLMLLPFLLRQHKVWRKCKMRIFTVAQMDDNSIQMKKDLQMFLYHLRLDAEVEVVEMVSLDISAFTYEKTLVMEQRSQMLKQMQLSRTEREREAQLLHDRNSATQATVNDKSDTGPERVHMTWTKDKLFTERNRNREANANVAVRDLFNMKPNQTNVRRMHTAVKLNEVVVNKSQGAHLVLLNMPGPPQNRGGDENYMEFLEVLLEGLNRVLLVRGGGREVITIYS</sequence>
<organism evidence="20 21">
    <name type="scientific">Mastacembelus armatus</name>
    <name type="common">zig-zag eel</name>
    <dbReference type="NCBI Taxonomy" id="205130"/>
    <lineage>
        <taxon>Eukaryota</taxon>
        <taxon>Metazoa</taxon>
        <taxon>Chordata</taxon>
        <taxon>Craniata</taxon>
        <taxon>Vertebrata</taxon>
        <taxon>Euteleostomi</taxon>
        <taxon>Actinopterygii</taxon>
        <taxon>Neopterygii</taxon>
        <taxon>Teleostei</taxon>
        <taxon>Neoteleostei</taxon>
        <taxon>Acanthomorphata</taxon>
        <taxon>Anabantaria</taxon>
        <taxon>Synbranchiformes</taxon>
        <taxon>Mastacembelidae</taxon>
        <taxon>Mastacembelus</taxon>
    </lineage>
</organism>
<feature type="transmembrane region" description="Helical" evidence="17">
    <location>
        <begin position="466"/>
        <end position="492"/>
    </location>
</feature>
<evidence type="ECO:0000256" key="4">
    <source>
        <dbReference type="ARBA" id="ARBA00022538"/>
    </source>
</evidence>
<evidence type="ECO:0000256" key="5">
    <source>
        <dbReference type="ARBA" id="ARBA00022553"/>
    </source>
</evidence>
<dbReference type="PRINTS" id="PR01081">
    <property type="entry name" value="KCLTRNSPORT"/>
</dbReference>
<keyword evidence="12" id="KW-0325">Glycoprotein</keyword>
<keyword evidence="8" id="KW-0630">Potassium</keyword>
<dbReference type="InterPro" id="IPR000076">
    <property type="entry name" value="KCL_cotranspt"/>
</dbReference>
<dbReference type="NCBIfam" id="TIGR00930">
    <property type="entry name" value="2a30"/>
    <property type="match status" value="1"/>
</dbReference>
<feature type="domain" description="Amino acid permease/ SLC12A" evidence="18">
    <location>
        <begin position="147"/>
        <end position="324"/>
    </location>
</feature>
<dbReference type="PANTHER" id="PTHR11827">
    <property type="entry name" value="SOLUTE CARRIER FAMILY 12, CATION COTRANSPORTERS"/>
    <property type="match status" value="1"/>
</dbReference>
<dbReference type="GO" id="GO:1990573">
    <property type="term" value="P:potassium ion import across plasma membrane"/>
    <property type="evidence" value="ECO:0007669"/>
    <property type="project" value="TreeGrafter"/>
</dbReference>
<evidence type="ECO:0000256" key="2">
    <source>
        <dbReference type="ARBA" id="ARBA00022448"/>
    </source>
</evidence>
<keyword evidence="11 17" id="KW-0472">Membrane</keyword>
<feature type="domain" description="SLC12A transporter C-terminal" evidence="19">
    <location>
        <begin position="719"/>
        <end position="835"/>
    </location>
</feature>
<dbReference type="Proteomes" id="UP000261640">
    <property type="component" value="Unplaced"/>
</dbReference>
<feature type="transmembrane region" description="Helical" evidence="17">
    <location>
        <begin position="590"/>
        <end position="612"/>
    </location>
</feature>
<comment type="catalytic activity">
    <reaction evidence="15">
        <text>K(+)(in) + chloride(in) = K(+)(out) + chloride(out)</text>
        <dbReference type="Rhea" id="RHEA:72427"/>
        <dbReference type="ChEBI" id="CHEBI:17996"/>
        <dbReference type="ChEBI" id="CHEBI:29103"/>
    </reaction>
</comment>
<dbReference type="PANTHER" id="PTHR11827:SF47">
    <property type="entry name" value="SOLUTE CARRIER FAMILY 12 MEMBER 7"/>
    <property type="match status" value="1"/>
</dbReference>
<keyword evidence="7" id="KW-0769">Symport</keyword>
<evidence type="ECO:0000256" key="12">
    <source>
        <dbReference type="ARBA" id="ARBA00023180"/>
    </source>
</evidence>
<dbReference type="GO" id="GO:0055064">
    <property type="term" value="P:chloride ion homeostasis"/>
    <property type="evidence" value="ECO:0007669"/>
    <property type="project" value="TreeGrafter"/>
</dbReference>
<dbReference type="InterPro" id="IPR018491">
    <property type="entry name" value="SLC12_C"/>
</dbReference>
<evidence type="ECO:0000256" key="13">
    <source>
        <dbReference type="ARBA" id="ARBA00023214"/>
    </source>
</evidence>
<feature type="compositionally biased region" description="Basic and acidic residues" evidence="16">
    <location>
        <begin position="956"/>
        <end position="967"/>
    </location>
</feature>
<dbReference type="FunFam" id="1.20.1740.10:FF:000040">
    <property type="entry name" value="Solute carrier family 12 member 6"/>
    <property type="match status" value="1"/>
</dbReference>
<feature type="transmembrane region" description="Helical" evidence="17">
    <location>
        <begin position="147"/>
        <end position="166"/>
    </location>
</feature>
<feature type="region of interest" description="Disordered" evidence="16">
    <location>
        <begin position="956"/>
        <end position="983"/>
    </location>
</feature>
<evidence type="ECO:0000313" key="20">
    <source>
        <dbReference type="Ensembl" id="ENSMAMP00000058350.1"/>
    </source>
</evidence>
<dbReference type="GO" id="GO:0015379">
    <property type="term" value="F:potassium:chloride symporter activity"/>
    <property type="evidence" value="ECO:0007669"/>
    <property type="project" value="InterPro"/>
</dbReference>
<keyword evidence="9 17" id="KW-1133">Transmembrane helix</keyword>
<feature type="domain" description="Amino acid permease/ SLC12A" evidence="18">
    <location>
        <begin position="422"/>
        <end position="705"/>
    </location>
</feature>
<evidence type="ECO:0000256" key="15">
    <source>
        <dbReference type="ARBA" id="ARBA00047825"/>
    </source>
</evidence>
<feature type="transmembrane region" description="Helical" evidence="17">
    <location>
        <begin position="300"/>
        <end position="323"/>
    </location>
</feature>
<dbReference type="GeneTree" id="ENSGT00940000157657"/>
<keyword evidence="13" id="KW-0868">Chloride</keyword>
<dbReference type="FunFam" id="1.20.1740.10:FF:000049">
    <property type="entry name" value="Solute carrier family 12 (potassium/chloride transporter), member 4"/>
    <property type="match status" value="1"/>
</dbReference>
<name>A0A7N9AS64_9TELE</name>
<protein>
    <submittedName>
        <fullName evidence="20">Solute carrier family 12 member 7b</fullName>
    </submittedName>
</protein>
<keyword evidence="3" id="KW-1003">Cell membrane</keyword>
<feature type="domain" description="SLC12A transporter C-terminal" evidence="19">
    <location>
        <begin position="837"/>
        <end position="1092"/>
    </location>
</feature>
<evidence type="ECO:0000256" key="6">
    <source>
        <dbReference type="ARBA" id="ARBA00022692"/>
    </source>
</evidence>
<dbReference type="GO" id="GO:0007268">
    <property type="term" value="P:chemical synaptic transmission"/>
    <property type="evidence" value="ECO:0007669"/>
    <property type="project" value="TreeGrafter"/>
</dbReference>
<dbReference type="GO" id="GO:0005886">
    <property type="term" value="C:plasma membrane"/>
    <property type="evidence" value="ECO:0007669"/>
    <property type="project" value="UniProtKB-SubCell"/>
</dbReference>
<keyword evidence="10" id="KW-0406">Ion transport</keyword>
<keyword evidence="4" id="KW-0633">Potassium transport</keyword>
<evidence type="ECO:0000256" key="1">
    <source>
        <dbReference type="ARBA" id="ARBA00004651"/>
    </source>
</evidence>
<reference evidence="20" key="2">
    <citation type="submission" date="2025-09" db="UniProtKB">
        <authorList>
            <consortium name="Ensembl"/>
        </authorList>
    </citation>
    <scope>IDENTIFICATION</scope>
</reference>
<dbReference type="GO" id="GO:0006884">
    <property type="term" value="P:cell volume homeostasis"/>
    <property type="evidence" value="ECO:0007669"/>
    <property type="project" value="TreeGrafter"/>
</dbReference>
<feature type="transmembrane region" description="Helical" evidence="17">
    <location>
        <begin position="566"/>
        <end position="584"/>
    </location>
</feature>
<evidence type="ECO:0000259" key="18">
    <source>
        <dbReference type="Pfam" id="PF00324"/>
    </source>
</evidence>
<feature type="transmembrane region" description="Helical" evidence="17">
    <location>
        <begin position="38"/>
        <end position="63"/>
    </location>
</feature>
<dbReference type="GO" id="GO:0045202">
    <property type="term" value="C:synapse"/>
    <property type="evidence" value="ECO:0007669"/>
    <property type="project" value="GOC"/>
</dbReference>
<feature type="transmembrane region" description="Helical" evidence="17">
    <location>
        <begin position="274"/>
        <end position="293"/>
    </location>
</feature>
<dbReference type="Gene3D" id="1.20.1740.10">
    <property type="entry name" value="Amino acid/polyamine transporter I"/>
    <property type="match status" value="1"/>
</dbReference>
<proteinExistence type="inferred from homology"/>
<feature type="transmembrane region" description="Helical" evidence="17">
    <location>
        <begin position="178"/>
        <end position="199"/>
    </location>
</feature>
<reference evidence="20" key="1">
    <citation type="submission" date="2025-08" db="UniProtKB">
        <authorList>
            <consortium name="Ensembl"/>
        </authorList>
    </citation>
    <scope>IDENTIFICATION</scope>
</reference>
<evidence type="ECO:0000256" key="3">
    <source>
        <dbReference type="ARBA" id="ARBA00022475"/>
    </source>
</evidence>
<evidence type="ECO:0000256" key="8">
    <source>
        <dbReference type="ARBA" id="ARBA00022958"/>
    </source>
</evidence>
<accession>A0A7N9AS64</accession>
<evidence type="ECO:0000256" key="14">
    <source>
        <dbReference type="ARBA" id="ARBA00046331"/>
    </source>
</evidence>
<evidence type="ECO:0000256" key="16">
    <source>
        <dbReference type="SAM" id="MobiDB-lite"/>
    </source>
</evidence>
<dbReference type="AlphaFoldDB" id="A0A7N9AS64"/>
<keyword evidence="21" id="KW-1185">Reference proteome</keyword>
<keyword evidence="5" id="KW-0597">Phosphoprotein</keyword>
<evidence type="ECO:0000259" key="19">
    <source>
        <dbReference type="Pfam" id="PF03522"/>
    </source>
</evidence>
<evidence type="ECO:0000256" key="17">
    <source>
        <dbReference type="SAM" id="Phobius"/>
    </source>
</evidence>
<dbReference type="Pfam" id="PF03522">
    <property type="entry name" value="SLC12"/>
    <property type="match status" value="2"/>
</dbReference>
<feature type="transmembrane region" description="Helical" evidence="17">
    <location>
        <begin position="220"/>
        <end position="241"/>
    </location>
</feature>
<feature type="transmembrane region" description="Helical" evidence="17">
    <location>
        <begin position="624"/>
        <end position="648"/>
    </location>
</feature>
<dbReference type="Ensembl" id="ENSMAMT00000046664.1">
    <property type="protein sequence ID" value="ENSMAMP00000058350.1"/>
    <property type="gene ID" value="ENSMAMG00000018052.2"/>
</dbReference>
<dbReference type="InterPro" id="IPR004841">
    <property type="entry name" value="AA-permease/SLC12A_dom"/>
</dbReference>
<evidence type="ECO:0000313" key="21">
    <source>
        <dbReference type="Proteomes" id="UP000261640"/>
    </source>
</evidence>
<dbReference type="Pfam" id="PF00324">
    <property type="entry name" value="AA_permease"/>
    <property type="match status" value="2"/>
</dbReference>
<dbReference type="GO" id="GO:0055075">
    <property type="term" value="P:potassium ion homeostasis"/>
    <property type="evidence" value="ECO:0007669"/>
    <property type="project" value="TreeGrafter"/>
</dbReference>
<evidence type="ECO:0000256" key="11">
    <source>
        <dbReference type="ARBA" id="ARBA00023136"/>
    </source>
</evidence>
<keyword evidence="2" id="KW-0813">Transport</keyword>
<comment type="subcellular location">
    <subcellularLocation>
        <location evidence="1">Cell membrane</location>
        <topology evidence="1">Multi-pass membrane protein</topology>
    </subcellularLocation>
</comment>